<keyword evidence="2" id="KW-1185">Reference proteome</keyword>
<protein>
    <submittedName>
        <fullName evidence="1">Uncharacterized protein</fullName>
    </submittedName>
</protein>
<sequence>MDIEALYTNIPQHEAWQAVRQLFDKEDGRPRLALLLSGDLVITVVVSRSFTANANEMPDFKMEVVAFGNLLSDTCDLHLLKEIGYSVRCLFGVIRSGS</sequence>
<proteinExistence type="predicted"/>
<accession>A0AAV7LDE2</accession>
<dbReference type="AlphaFoldDB" id="A0AAV7LDE2"/>
<evidence type="ECO:0000313" key="2">
    <source>
        <dbReference type="Proteomes" id="UP001066276"/>
    </source>
</evidence>
<gene>
    <name evidence="1" type="ORF">NDU88_002128</name>
</gene>
<name>A0AAV7LDE2_PLEWA</name>
<comment type="caution">
    <text evidence="1">The sequence shown here is derived from an EMBL/GenBank/DDBJ whole genome shotgun (WGS) entry which is preliminary data.</text>
</comment>
<reference evidence="1" key="1">
    <citation type="journal article" date="2022" name="bioRxiv">
        <title>Sequencing and chromosome-scale assembly of the giantPleurodeles waltlgenome.</title>
        <authorList>
            <person name="Brown T."/>
            <person name="Elewa A."/>
            <person name="Iarovenko S."/>
            <person name="Subramanian E."/>
            <person name="Araus A.J."/>
            <person name="Petzold A."/>
            <person name="Susuki M."/>
            <person name="Suzuki K.-i.T."/>
            <person name="Hayashi T."/>
            <person name="Toyoda A."/>
            <person name="Oliveira C."/>
            <person name="Osipova E."/>
            <person name="Leigh N.D."/>
            <person name="Simon A."/>
            <person name="Yun M.H."/>
        </authorList>
    </citation>
    <scope>NUCLEOTIDE SEQUENCE</scope>
    <source>
        <strain evidence="1">20211129_DDA</strain>
        <tissue evidence="1">Liver</tissue>
    </source>
</reference>
<dbReference type="EMBL" id="JANPWB010000015">
    <property type="protein sequence ID" value="KAJ1088974.1"/>
    <property type="molecule type" value="Genomic_DNA"/>
</dbReference>
<organism evidence="1 2">
    <name type="scientific">Pleurodeles waltl</name>
    <name type="common">Iberian ribbed newt</name>
    <dbReference type="NCBI Taxonomy" id="8319"/>
    <lineage>
        <taxon>Eukaryota</taxon>
        <taxon>Metazoa</taxon>
        <taxon>Chordata</taxon>
        <taxon>Craniata</taxon>
        <taxon>Vertebrata</taxon>
        <taxon>Euteleostomi</taxon>
        <taxon>Amphibia</taxon>
        <taxon>Batrachia</taxon>
        <taxon>Caudata</taxon>
        <taxon>Salamandroidea</taxon>
        <taxon>Salamandridae</taxon>
        <taxon>Pleurodelinae</taxon>
        <taxon>Pleurodeles</taxon>
    </lineage>
</organism>
<evidence type="ECO:0000313" key="1">
    <source>
        <dbReference type="EMBL" id="KAJ1088974.1"/>
    </source>
</evidence>
<dbReference type="Proteomes" id="UP001066276">
    <property type="component" value="Chromosome 11"/>
</dbReference>